<organism evidence="2 3">
    <name type="scientific">Thielaviopsis punctulata</name>
    <dbReference type="NCBI Taxonomy" id="72032"/>
    <lineage>
        <taxon>Eukaryota</taxon>
        <taxon>Fungi</taxon>
        <taxon>Dikarya</taxon>
        <taxon>Ascomycota</taxon>
        <taxon>Pezizomycotina</taxon>
        <taxon>Sordariomycetes</taxon>
        <taxon>Hypocreomycetidae</taxon>
        <taxon>Microascales</taxon>
        <taxon>Ceratocystidaceae</taxon>
        <taxon>Thielaviopsis</taxon>
    </lineage>
</organism>
<comment type="caution">
    <text evidence="2">The sequence shown here is derived from an EMBL/GenBank/DDBJ whole genome shotgun (WGS) entry which is preliminary data.</text>
</comment>
<dbReference type="Proteomes" id="UP000033483">
    <property type="component" value="Unassembled WGS sequence"/>
</dbReference>
<feature type="compositionally biased region" description="Polar residues" evidence="1">
    <location>
        <begin position="123"/>
        <end position="133"/>
    </location>
</feature>
<name>A0A0F4Z9H9_9PEZI</name>
<protein>
    <recommendedName>
        <fullName evidence="4">DUF1941 family protein</fullName>
    </recommendedName>
</protein>
<evidence type="ECO:0008006" key="4">
    <source>
        <dbReference type="Google" id="ProtNLM"/>
    </source>
</evidence>
<dbReference type="PANTHER" id="PTHR13109:SF7">
    <property type="entry name" value="NEUROCHONDRIN"/>
    <property type="match status" value="1"/>
</dbReference>
<feature type="region of interest" description="Disordered" evidence="1">
    <location>
        <begin position="123"/>
        <end position="144"/>
    </location>
</feature>
<keyword evidence="3" id="KW-1185">Reference proteome</keyword>
<sequence>MSAPTLPQVATLLSAPDDTSRFVGLALLHSILDNSSGIRTDATALCELWDAVPASFLDRLLKAGAGRRNRQQAPEMASLAASVVHAFAALLPDEVRGRKKAVGRIPALVQAVLYCDVATRNTAKPTDQTAKQTTEQKSDQPKPSTLQTICNALSLLVSTPSGADTFLALDITSLTESAPVHKEILSVLSVAWLTASNSRNHELSTHVDSVMTSLVAAFSGTDGVTLLGFVAEVFPRLDCTVIPPNPKWLPRLVVFIQTLVLSRPSSESRTSYTLAAAALIHAFPTSAPDLLFAPADSSSTDKPFVSLLINLVLIDIRSSCPSLLAHLNSPSYAATSARLAAAYDICSTFVGHLLRCIDTPSLPMDLLLKLRHSFTETLTLTIEYLRDRWDASIAGAPGLHPDARGAAAEGVHHTLTWDSASDSVAADPFVLAALRTLAVWLAEDDAPALVRSAAGLIDMFLELYTASASSEAARRGVDFRDAVLVALGPLAHVAEGCEGVLAHNGWAVLTNDLVGVLEASRRDVSAAQAARATGVVRVLLPIVEAEPYGSGVPEEWLDMVTRVAAWDVPEQPQAMDVVEAQVAALQLVTAVLMRATKAQRKHYMHSMAAVAGVETRLREKPDVETEFLEALKDVHETIDSLRV</sequence>
<gene>
    <name evidence="2" type="ORF">TD95_000389</name>
</gene>
<dbReference type="PANTHER" id="PTHR13109">
    <property type="entry name" value="NEUROCHONDRIN"/>
    <property type="match status" value="1"/>
</dbReference>
<dbReference type="EMBL" id="LAEV01001877">
    <property type="protein sequence ID" value="KKA27129.1"/>
    <property type="molecule type" value="Genomic_DNA"/>
</dbReference>
<dbReference type="AlphaFoldDB" id="A0A0F4Z9H9"/>
<reference evidence="2 3" key="1">
    <citation type="submission" date="2015-03" db="EMBL/GenBank/DDBJ databases">
        <authorList>
            <person name="Radwan O."/>
            <person name="Al-Naeli F.A."/>
            <person name="Rendon G.A."/>
            <person name="Fields C."/>
        </authorList>
    </citation>
    <scope>NUCLEOTIDE SEQUENCE [LARGE SCALE GENOMIC DNA]</scope>
    <source>
        <strain evidence="2">CR-DP1</strain>
    </source>
</reference>
<evidence type="ECO:0000313" key="2">
    <source>
        <dbReference type="EMBL" id="KKA27129.1"/>
    </source>
</evidence>
<accession>A0A0F4Z9H9</accession>
<dbReference type="OrthoDB" id="8962942at2759"/>
<dbReference type="InterPro" id="IPR008709">
    <property type="entry name" value="Neurochondrin"/>
</dbReference>
<evidence type="ECO:0000313" key="3">
    <source>
        <dbReference type="Proteomes" id="UP000033483"/>
    </source>
</evidence>
<proteinExistence type="predicted"/>
<dbReference type="Pfam" id="PF05536">
    <property type="entry name" value="Neurochondrin"/>
    <property type="match status" value="1"/>
</dbReference>
<evidence type="ECO:0000256" key="1">
    <source>
        <dbReference type="SAM" id="MobiDB-lite"/>
    </source>
</evidence>